<evidence type="ECO:0008006" key="4">
    <source>
        <dbReference type="Google" id="ProtNLM"/>
    </source>
</evidence>
<evidence type="ECO:0000313" key="3">
    <source>
        <dbReference type="Proteomes" id="UP001253595"/>
    </source>
</evidence>
<gene>
    <name evidence="2" type="ORF">J2X05_002368</name>
</gene>
<name>A0ABU1UYS2_9GAMM</name>
<feature type="signal peptide" evidence="1">
    <location>
        <begin position="1"/>
        <end position="19"/>
    </location>
</feature>
<organism evidence="2 3">
    <name type="scientific">Cellvibrio fibrivorans</name>
    <dbReference type="NCBI Taxonomy" id="126350"/>
    <lineage>
        <taxon>Bacteria</taxon>
        <taxon>Pseudomonadati</taxon>
        <taxon>Pseudomonadota</taxon>
        <taxon>Gammaproteobacteria</taxon>
        <taxon>Cellvibrionales</taxon>
        <taxon>Cellvibrionaceae</taxon>
        <taxon>Cellvibrio</taxon>
    </lineage>
</organism>
<keyword evidence="3" id="KW-1185">Reference proteome</keyword>
<protein>
    <recommendedName>
        <fullName evidence="4">Lipoprotein</fullName>
    </recommendedName>
</protein>
<dbReference type="PROSITE" id="PS51257">
    <property type="entry name" value="PROKAR_LIPOPROTEIN"/>
    <property type="match status" value="1"/>
</dbReference>
<feature type="chain" id="PRO_5045528399" description="Lipoprotein" evidence="1">
    <location>
        <begin position="20"/>
        <end position="343"/>
    </location>
</feature>
<proteinExistence type="predicted"/>
<dbReference type="Proteomes" id="UP001253595">
    <property type="component" value="Unassembled WGS sequence"/>
</dbReference>
<keyword evidence="1" id="KW-0732">Signal</keyword>
<accession>A0ABU1UYS2</accession>
<dbReference type="RefSeq" id="WP_310072606.1">
    <property type="nucleotide sequence ID" value="NZ_JAVDVX010000004.1"/>
</dbReference>
<dbReference type="EMBL" id="JAVDVX010000004">
    <property type="protein sequence ID" value="MDR7090344.1"/>
    <property type="molecule type" value="Genomic_DNA"/>
</dbReference>
<evidence type="ECO:0000256" key="1">
    <source>
        <dbReference type="SAM" id="SignalP"/>
    </source>
</evidence>
<reference evidence="2 3" key="1">
    <citation type="submission" date="2023-07" db="EMBL/GenBank/DDBJ databases">
        <title>Sorghum-associated microbial communities from plants grown in Nebraska, USA.</title>
        <authorList>
            <person name="Schachtman D."/>
        </authorList>
    </citation>
    <scope>NUCLEOTIDE SEQUENCE [LARGE SCALE GENOMIC DNA]</scope>
    <source>
        <strain evidence="2 3">BE190</strain>
    </source>
</reference>
<sequence length="343" mass="37813">MAIRFISLLICVCFITACGGSGSSVSSSRSSLANSIATTSSSSVTASSSSATAIRQQINPREAKFFQEAGLWLGYTKVDARNRFAQDDPQKPFLETRLTETSVNTYLFTPASNEIAEGLCVFPLDPEQTKDGFRNMLFDTPVANELYCVTDDHLFREVDGSYTVEYHCGSELVATTRLVKVSSVAAFNDHGLILGGAQVPQSGCFNWNLSHFEFWSLDAQGRDIQLESDAHVFNGIQLRTGINKHSVLFYFRNIKSAWKSGVYDLAPHDFNDPMLIDSAAVEVLPANAGLDVDPQWHISVSHGELRLDRIEPLRMSGSFLLHESANKSISGSFSFDVSEYFTE</sequence>
<comment type="caution">
    <text evidence="2">The sequence shown here is derived from an EMBL/GenBank/DDBJ whole genome shotgun (WGS) entry which is preliminary data.</text>
</comment>
<evidence type="ECO:0000313" key="2">
    <source>
        <dbReference type="EMBL" id="MDR7090344.1"/>
    </source>
</evidence>